<keyword evidence="10 15" id="KW-0472">Membrane</keyword>
<dbReference type="EMBL" id="LR999456">
    <property type="protein sequence ID" value="CAE6085483.1"/>
    <property type="molecule type" value="Genomic_DNA"/>
</dbReference>
<feature type="region of interest" description="Disordered" evidence="14">
    <location>
        <begin position="113"/>
        <end position="136"/>
    </location>
</feature>
<accession>A0A8S2AED5</accession>
<evidence type="ECO:0000256" key="12">
    <source>
        <dbReference type="ARBA" id="ARBA00049662"/>
    </source>
</evidence>
<dbReference type="InterPro" id="IPR001461">
    <property type="entry name" value="Aspartic_peptidase_A1"/>
</dbReference>
<name>A0A8S2AED5_ARAAE</name>
<feature type="transmembrane region" description="Helical" evidence="15">
    <location>
        <begin position="483"/>
        <end position="507"/>
    </location>
</feature>
<evidence type="ECO:0000313" key="17">
    <source>
        <dbReference type="EMBL" id="CAE6085483.1"/>
    </source>
</evidence>
<sequence length="1144" mass="125739">MKLDEEFLHDRDHSFLTDDEENQAELACSDDEHDGDDDGKRDGANSDSSSPLSRERSDNNLSDVSNPPWPQSYRQSMDLLTGMTPPSVSFMPRSSSRRLASSFHKKQQSSFVDSFSSSSSKPLLSQPVSDKEETILPVKPQSQLKLSVTDLPLPEPNLCSFSQSVLNGTNVLCGLGLITMPYAIKESGWLGLVILLFFGVITCYTGVLMKRCLESSPGLQTYPDIGQAAFGITGRCIISILLYVELYAACVEYIIMMSDNLSGLFPNVSLSIASGISLDSPQIFAILTTLLVLPTVWLKDLSLLSYLSVGGVLASILLGLCLFWVGLVDGIGFHATGRVFDFSNLPVTIGIFGFGYSGHSVFPNIYSSMKDPSRFPLVLVICFSFCTVLYIAVAVCGYTMFGEAVESQFTLNMPKHFFPSKVAVWTAVITPMTKYALTITPIVMSLEELIPTAKMKSHGVSILFRTALVTSTLVVALSVPFFAIVAALIGSFLAMLVALIFPCLCYLSILKGKLSNTQIGLCIFIILFGLTRITPTDHRPTDKLHFHHNVTLTVTLTVGTPPQNISMVIDTGSELSWLRCNRSSNPNPVNNFDPTRSSSYSPIPCSSPTCRTRTRDFLIPASCDSDKLCHATLSYADASSSEGNLAAEIFHFGNSTNDSNLIFGCMGSVSGSDPEEDTKTTGLLGMNRGSLSFISQMGFPKFSYCISGTDDFPGFLLLGDSNFTWLTPLNYTPLIRISTPLPYFDRVAYTVQLTGIKVNGKLLPIPKSVLVPDHTGAGQTMVDSGTQFTFLLGPVYTALRSDFLNRTNGILTVYEDPDFVFQGTMDLCYRISPFRIRTGILHRLPTVSLVFEGAEIAVSGQPLLYRVPHLTAGNDSVYCFTFGNSDLMGMEAYVIGHHHQQNMWIEFDLQRSRIGLAPVQCDVSGQRLGIGSRKSWWWHLLKTMDDADDNCSPSLDHSDINDPMIVAVESLDSSKKRKLRAEELDLLPLPKHFCLEQQASLVDSSCPSSDIEYAECSYAMEDTKTSDEASSSASFTSPSLYMFKDSIYPTGSSSSGYAATSSIEQCFSSVDHKTQEDAEDFTHMEFICHDSEFAVEDLQEVLNPVGSYILSSERWSVGNQDYEEATTKPTIDQEFEQYFSTLMM</sequence>
<feature type="compositionally biased region" description="Low complexity" evidence="14">
    <location>
        <begin position="113"/>
        <end position="128"/>
    </location>
</feature>
<dbReference type="Pfam" id="PF14543">
    <property type="entry name" value="TAXi_N"/>
    <property type="match status" value="1"/>
</dbReference>
<feature type="compositionally biased region" description="Acidic residues" evidence="14">
    <location>
        <begin position="17"/>
        <end position="37"/>
    </location>
</feature>
<feature type="transmembrane region" description="Helical" evidence="15">
    <location>
        <begin position="345"/>
        <end position="365"/>
    </location>
</feature>
<dbReference type="PANTHER" id="PTHR47965:SF77">
    <property type="entry name" value="ASPARTIC PROTEINASE PCS1"/>
    <property type="match status" value="1"/>
</dbReference>
<evidence type="ECO:0000256" key="2">
    <source>
        <dbReference type="ARBA" id="ARBA00007447"/>
    </source>
</evidence>
<keyword evidence="5 15" id="KW-0812">Transmembrane</keyword>
<dbReference type="InterPro" id="IPR033121">
    <property type="entry name" value="PEPTIDASE_A1"/>
</dbReference>
<protein>
    <recommendedName>
        <fullName evidence="16">Peptidase A1 domain-containing protein</fullName>
    </recommendedName>
</protein>
<keyword evidence="6" id="KW-0064">Aspartyl protease</keyword>
<proteinExistence type="inferred from homology"/>
<feature type="active site" evidence="13">
    <location>
        <position position="783"/>
    </location>
</feature>
<evidence type="ECO:0000256" key="14">
    <source>
        <dbReference type="SAM" id="MobiDB-lite"/>
    </source>
</evidence>
<dbReference type="PANTHER" id="PTHR47965">
    <property type="entry name" value="ASPARTYL PROTEASE-RELATED"/>
    <property type="match status" value="1"/>
</dbReference>
<dbReference type="InterPro" id="IPR001969">
    <property type="entry name" value="Aspartic_peptidase_AS"/>
</dbReference>
<evidence type="ECO:0000256" key="5">
    <source>
        <dbReference type="ARBA" id="ARBA00022692"/>
    </source>
</evidence>
<feature type="transmembrane region" description="Helical" evidence="15">
    <location>
        <begin position="377"/>
        <end position="402"/>
    </location>
</feature>
<dbReference type="SUPFAM" id="SSF50630">
    <property type="entry name" value="Acid proteases"/>
    <property type="match status" value="1"/>
</dbReference>
<keyword evidence="3" id="KW-0813">Transport</keyword>
<feature type="transmembrane region" description="Helical" evidence="15">
    <location>
        <begin position="458"/>
        <end position="477"/>
    </location>
</feature>
<feature type="transmembrane region" description="Helical" evidence="15">
    <location>
        <begin position="228"/>
        <end position="256"/>
    </location>
</feature>
<feature type="transmembrane region" description="Helical" evidence="15">
    <location>
        <begin position="519"/>
        <end position="535"/>
    </location>
</feature>
<evidence type="ECO:0000256" key="10">
    <source>
        <dbReference type="ARBA" id="ARBA00023136"/>
    </source>
</evidence>
<feature type="transmembrane region" description="Helical" evidence="15">
    <location>
        <begin position="304"/>
        <end position="325"/>
    </location>
</feature>
<dbReference type="Proteomes" id="UP000682877">
    <property type="component" value="Chromosome 6"/>
</dbReference>
<dbReference type="FunFam" id="2.40.70.10:FF:000046">
    <property type="entry name" value="Aspartic proteinase PCS1"/>
    <property type="match status" value="1"/>
</dbReference>
<dbReference type="Gene3D" id="2.40.70.10">
    <property type="entry name" value="Acid Proteases"/>
    <property type="match status" value="2"/>
</dbReference>
<evidence type="ECO:0000256" key="7">
    <source>
        <dbReference type="ARBA" id="ARBA00022801"/>
    </source>
</evidence>
<feature type="domain" description="Peptidase A1" evidence="16">
    <location>
        <begin position="552"/>
        <end position="917"/>
    </location>
</feature>
<feature type="transmembrane region" description="Helical" evidence="15">
    <location>
        <begin position="268"/>
        <end position="292"/>
    </location>
</feature>
<keyword evidence="18" id="KW-1185">Reference proteome</keyword>
<dbReference type="GO" id="GO:0006865">
    <property type="term" value="P:amino acid transport"/>
    <property type="evidence" value="ECO:0007669"/>
    <property type="project" value="UniProtKB-KW"/>
</dbReference>
<comment type="similarity">
    <text evidence="12">Belongs to the amino acid/polyamine transporter 2 family. Amino acid/auxin permease (AAAP) (TC 2.A.18.5) subfamily.</text>
</comment>
<keyword evidence="11" id="KW-0325">Glycoprotein</keyword>
<dbReference type="GO" id="GO:0004190">
    <property type="term" value="F:aspartic-type endopeptidase activity"/>
    <property type="evidence" value="ECO:0007669"/>
    <property type="project" value="UniProtKB-KW"/>
</dbReference>
<feature type="compositionally biased region" description="Basic and acidic residues" evidence="14">
    <location>
        <begin position="1"/>
        <end position="16"/>
    </location>
</feature>
<dbReference type="CDD" id="cd05476">
    <property type="entry name" value="pepsin_A_like_plant"/>
    <property type="match status" value="1"/>
</dbReference>
<organism evidence="17 18">
    <name type="scientific">Arabidopsis arenosa</name>
    <name type="common">Sand rock-cress</name>
    <name type="synonym">Cardaminopsis arenosa</name>
    <dbReference type="NCBI Taxonomy" id="38785"/>
    <lineage>
        <taxon>Eukaryota</taxon>
        <taxon>Viridiplantae</taxon>
        <taxon>Streptophyta</taxon>
        <taxon>Embryophyta</taxon>
        <taxon>Tracheophyta</taxon>
        <taxon>Spermatophyta</taxon>
        <taxon>Magnoliopsida</taxon>
        <taxon>eudicotyledons</taxon>
        <taxon>Gunneridae</taxon>
        <taxon>Pentapetalae</taxon>
        <taxon>rosids</taxon>
        <taxon>malvids</taxon>
        <taxon>Brassicales</taxon>
        <taxon>Brassicaceae</taxon>
        <taxon>Camelineae</taxon>
        <taxon>Arabidopsis</taxon>
    </lineage>
</organism>
<dbReference type="InterPro" id="IPR021109">
    <property type="entry name" value="Peptidase_aspartic_dom_sf"/>
</dbReference>
<dbReference type="FunFam" id="2.40.70.10:FF:000073">
    <property type="entry name" value="Aspartic proteinase PCS1"/>
    <property type="match status" value="1"/>
</dbReference>
<keyword evidence="8" id="KW-0029">Amino-acid transport</keyword>
<feature type="region of interest" description="Disordered" evidence="14">
    <location>
        <begin position="1"/>
        <end position="74"/>
    </location>
</feature>
<evidence type="ECO:0000256" key="8">
    <source>
        <dbReference type="ARBA" id="ARBA00022970"/>
    </source>
</evidence>
<comment type="similarity">
    <text evidence="2">Belongs to the peptidase A1 family.</text>
</comment>
<gene>
    <name evidence="17" type="ORF">AARE701A_LOCUS14249</name>
</gene>
<evidence type="ECO:0000256" key="4">
    <source>
        <dbReference type="ARBA" id="ARBA00022670"/>
    </source>
</evidence>
<dbReference type="PROSITE" id="PS00141">
    <property type="entry name" value="ASP_PROTEASE"/>
    <property type="match status" value="1"/>
</dbReference>
<comment type="subcellular location">
    <subcellularLocation>
        <location evidence="1">Membrane</location>
        <topology evidence="1">Multi-pass membrane protein</topology>
    </subcellularLocation>
</comment>
<evidence type="ECO:0000256" key="13">
    <source>
        <dbReference type="PIRSR" id="PIRSR601461-1"/>
    </source>
</evidence>
<evidence type="ECO:0000259" key="16">
    <source>
        <dbReference type="PROSITE" id="PS51767"/>
    </source>
</evidence>
<dbReference type="InterPro" id="IPR032799">
    <property type="entry name" value="TAXi_C"/>
</dbReference>
<dbReference type="Pfam" id="PF01490">
    <property type="entry name" value="Aa_trans"/>
    <property type="match status" value="1"/>
</dbReference>
<evidence type="ECO:0000256" key="11">
    <source>
        <dbReference type="ARBA" id="ARBA00023180"/>
    </source>
</evidence>
<feature type="transmembrane region" description="Helical" evidence="15">
    <location>
        <begin position="188"/>
        <end position="207"/>
    </location>
</feature>
<dbReference type="InterPro" id="IPR032861">
    <property type="entry name" value="TAXi_N"/>
</dbReference>
<dbReference type="AlphaFoldDB" id="A0A8S2AED5"/>
<evidence type="ECO:0000256" key="3">
    <source>
        <dbReference type="ARBA" id="ARBA00022448"/>
    </source>
</evidence>
<dbReference type="PROSITE" id="PS51767">
    <property type="entry name" value="PEPTIDASE_A1"/>
    <property type="match status" value="1"/>
</dbReference>
<evidence type="ECO:0000256" key="15">
    <source>
        <dbReference type="SAM" id="Phobius"/>
    </source>
</evidence>
<keyword evidence="4" id="KW-0645">Protease</keyword>
<reference evidence="17" key="1">
    <citation type="submission" date="2021-01" db="EMBL/GenBank/DDBJ databases">
        <authorList>
            <person name="Bezrukov I."/>
        </authorList>
    </citation>
    <scope>NUCLEOTIDE SEQUENCE</scope>
</reference>
<dbReference type="InterPro" id="IPR013057">
    <property type="entry name" value="AA_transpt_TM"/>
</dbReference>
<dbReference type="GO" id="GO:0016020">
    <property type="term" value="C:membrane"/>
    <property type="evidence" value="ECO:0007669"/>
    <property type="project" value="UniProtKB-SubCell"/>
</dbReference>
<dbReference type="FunFam" id="1.20.1740.10:FF:000047">
    <property type="entry name" value="Amino acid transporter AVT1A"/>
    <property type="match status" value="1"/>
</dbReference>
<dbReference type="Pfam" id="PF14541">
    <property type="entry name" value="TAXi_C"/>
    <property type="match status" value="1"/>
</dbReference>
<evidence type="ECO:0000256" key="1">
    <source>
        <dbReference type="ARBA" id="ARBA00004141"/>
    </source>
</evidence>
<keyword evidence="7" id="KW-0378">Hydrolase</keyword>
<dbReference type="InterPro" id="IPR034161">
    <property type="entry name" value="Pepsin-like_plant"/>
</dbReference>
<keyword evidence="9 15" id="KW-1133">Transmembrane helix</keyword>
<evidence type="ECO:0000313" key="18">
    <source>
        <dbReference type="Proteomes" id="UP000682877"/>
    </source>
</evidence>
<feature type="active site" evidence="13">
    <location>
        <position position="570"/>
    </location>
</feature>
<evidence type="ECO:0000256" key="9">
    <source>
        <dbReference type="ARBA" id="ARBA00022989"/>
    </source>
</evidence>
<evidence type="ECO:0000256" key="6">
    <source>
        <dbReference type="ARBA" id="ARBA00022750"/>
    </source>
</evidence>
<dbReference type="GO" id="GO:0006508">
    <property type="term" value="P:proteolysis"/>
    <property type="evidence" value="ECO:0007669"/>
    <property type="project" value="UniProtKB-KW"/>
</dbReference>